<organism evidence="1 2">
    <name type="scientific">Pedobacter metabolipauper</name>
    <dbReference type="NCBI Taxonomy" id="425513"/>
    <lineage>
        <taxon>Bacteria</taxon>
        <taxon>Pseudomonadati</taxon>
        <taxon>Bacteroidota</taxon>
        <taxon>Sphingobacteriia</taxon>
        <taxon>Sphingobacteriales</taxon>
        <taxon>Sphingobacteriaceae</taxon>
        <taxon>Pedobacter</taxon>
    </lineage>
</organism>
<proteinExistence type="predicted"/>
<evidence type="ECO:0000313" key="1">
    <source>
        <dbReference type="EMBL" id="TDQ12164.1"/>
    </source>
</evidence>
<dbReference type="AlphaFoldDB" id="A0A4R6SZS2"/>
<dbReference type="Proteomes" id="UP000295620">
    <property type="component" value="Unassembled WGS sequence"/>
</dbReference>
<reference evidence="1 2" key="1">
    <citation type="submission" date="2019-03" db="EMBL/GenBank/DDBJ databases">
        <title>Genomic Encyclopedia of Archaeal and Bacterial Type Strains, Phase II (KMG-II): from individual species to whole genera.</title>
        <authorList>
            <person name="Goeker M."/>
        </authorList>
    </citation>
    <scope>NUCLEOTIDE SEQUENCE [LARGE SCALE GENOMIC DNA]</scope>
    <source>
        <strain evidence="1 2">DSM 19035</strain>
    </source>
</reference>
<gene>
    <name evidence="1" type="ORF">ATK78_1296</name>
</gene>
<name>A0A4R6SZS2_9SPHI</name>
<keyword evidence="2" id="KW-1185">Reference proteome</keyword>
<dbReference type="EMBL" id="SNYC01000003">
    <property type="protein sequence ID" value="TDQ12164.1"/>
    <property type="molecule type" value="Genomic_DNA"/>
</dbReference>
<comment type="caution">
    <text evidence="1">The sequence shown here is derived from an EMBL/GenBank/DDBJ whole genome shotgun (WGS) entry which is preliminary data.</text>
</comment>
<evidence type="ECO:0000313" key="2">
    <source>
        <dbReference type="Proteomes" id="UP000295620"/>
    </source>
</evidence>
<accession>A0A4R6SZS2</accession>
<sequence>MGLKPAYSREDVKRMFSLKLKRIDSAIVSRFIFIGETFVINARSKTAAEGGFNDQTGNLRSSICYVVFKDGIKRSPGNIPDLSRKLVEELKSKHLSGYVLIVVAGMNYAAAVESKGKDVLTGSSIKAKAMVQAAIKDFKKGL</sequence>
<dbReference type="OrthoDB" id="770653at2"/>
<dbReference type="RefSeq" id="WP_133575173.1">
    <property type="nucleotide sequence ID" value="NZ_SNYC01000003.1"/>
</dbReference>
<protein>
    <submittedName>
        <fullName evidence="1">Uncharacterized protein</fullName>
    </submittedName>
</protein>